<dbReference type="InterPro" id="IPR051619">
    <property type="entry name" value="TypeII_TA_RNase_PINc/VapC"/>
</dbReference>
<keyword evidence="1" id="KW-0540">Nuclease</keyword>
<dbReference type="GO" id="GO:0004518">
    <property type="term" value="F:nuclease activity"/>
    <property type="evidence" value="ECO:0007669"/>
    <property type="project" value="UniProtKB-KW"/>
</dbReference>
<dbReference type="InterPro" id="IPR029060">
    <property type="entry name" value="PIN-like_dom_sf"/>
</dbReference>
<keyword evidence="4" id="KW-0460">Magnesium</keyword>
<dbReference type="EMBL" id="VENP01000071">
    <property type="protein sequence ID" value="TNU73029.1"/>
    <property type="molecule type" value="Genomic_DNA"/>
</dbReference>
<evidence type="ECO:0000313" key="6">
    <source>
        <dbReference type="EMBL" id="TNU73029.1"/>
    </source>
</evidence>
<dbReference type="Pfam" id="PF01850">
    <property type="entry name" value="PIN"/>
    <property type="match status" value="1"/>
</dbReference>
<proteinExistence type="predicted"/>
<dbReference type="CDD" id="cd09873">
    <property type="entry name" value="PIN_Pae0151-like"/>
    <property type="match status" value="1"/>
</dbReference>
<evidence type="ECO:0000313" key="7">
    <source>
        <dbReference type="Proteomes" id="UP000313849"/>
    </source>
</evidence>
<dbReference type="PANTHER" id="PTHR35901">
    <property type="entry name" value="RIBONUCLEASE VAPC3"/>
    <property type="match status" value="1"/>
</dbReference>
<sequence length="128" mass="14011">MLSIALVPGPRADELASSLSESELHAPAILPFEIANVLRRRRLAGLLSADAARSVDAGLSRLPVELWPFDLVRDRVWHLAEVMSAYDASYVALAERLGARLISMDRRLARAPGVRCDVLVPTDRPDVS</sequence>
<keyword evidence="7" id="KW-1185">Reference proteome</keyword>
<evidence type="ECO:0000256" key="2">
    <source>
        <dbReference type="ARBA" id="ARBA00022723"/>
    </source>
</evidence>
<evidence type="ECO:0000259" key="5">
    <source>
        <dbReference type="Pfam" id="PF01850"/>
    </source>
</evidence>
<evidence type="ECO:0000256" key="3">
    <source>
        <dbReference type="ARBA" id="ARBA00022801"/>
    </source>
</evidence>
<dbReference type="Gene3D" id="3.40.50.1010">
    <property type="entry name" value="5'-nuclease"/>
    <property type="match status" value="1"/>
</dbReference>
<gene>
    <name evidence="6" type="ORF">FH969_13615</name>
</gene>
<dbReference type="OrthoDB" id="4377304at2"/>
<dbReference type="InterPro" id="IPR002716">
    <property type="entry name" value="PIN_dom"/>
</dbReference>
<name>A0A5C5B933_9MICO</name>
<dbReference type="SUPFAM" id="SSF88723">
    <property type="entry name" value="PIN domain-like"/>
    <property type="match status" value="1"/>
</dbReference>
<reference evidence="6 7" key="1">
    <citation type="submission" date="2019-06" db="EMBL/GenBank/DDBJ databases">
        <title>Draft genome sequence of Miniimonas arenae KCTC 19750T isolated from sea sand.</title>
        <authorList>
            <person name="Park S.-J."/>
        </authorList>
    </citation>
    <scope>NUCLEOTIDE SEQUENCE [LARGE SCALE GENOMIC DNA]</scope>
    <source>
        <strain evidence="6 7">KCTC 19750</strain>
    </source>
</reference>
<keyword evidence="2" id="KW-0479">Metal-binding</keyword>
<feature type="domain" description="PIN" evidence="5">
    <location>
        <begin position="11"/>
        <end position="112"/>
    </location>
</feature>
<keyword evidence="3" id="KW-0378">Hydrolase</keyword>
<protein>
    <submittedName>
        <fullName evidence="6">Type II toxin-antitoxin system VapC family toxin</fullName>
    </submittedName>
</protein>
<dbReference type="InterPro" id="IPR044153">
    <property type="entry name" value="PIN_Pae0151-like"/>
</dbReference>
<accession>A0A5C5B933</accession>
<dbReference type="GO" id="GO:0016787">
    <property type="term" value="F:hydrolase activity"/>
    <property type="evidence" value="ECO:0007669"/>
    <property type="project" value="UniProtKB-KW"/>
</dbReference>
<evidence type="ECO:0000256" key="4">
    <source>
        <dbReference type="ARBA" id="ARBA00022842"/>
    </source>
</evidence>
<dbReference type="AlphaFoldDB" id="A0A5C5B933"/>
<dbReference type="PANTHER" id="PTHR35901:SF1">
    <property type="entry name" value="EXONUCLEASE VAPC9"/>
    <property type="match status" value="1"/>
</dbReference>
<comment type="caution">
    <text evidence="6">The sequence shown here is derived from an EMBL/GenBank/DDBJ whole genome shotgun (WGS) entry which is preliminary data.</text>
</comment>
<dbReference type="Proteomes" id="UP000313849">
    <property type="component" value="Unassembled WGS sequence"/>
</dbReference>
<evidence type="ECO:0000256" key="1">
    <source>
        <dbReference type="ARBA" id="ARBA00022722"/>
    </source>
</evidence>
<dbReference type="GO" id="GO:0046872">
    <property type="term" value="F:metal ion binding"/>
    <property type="evidence" value="ECO:0007669"/>
    <property type="project" value="UniProtKB-KW"/>
</dbReference>
<organism evidence="6 7">
    <name type="scientific">Miniimonas arenae</name>
    <dbReference type="NCBI Taxonomy" id="676201"/>
    <lineage>
        <taxon>Bacteria</taxon>
        <taxon>Bacillati</taxon>
        <taxon>Actinomycetota</taxon>
        <taxon>Actinomycetes</taxon>
        <taxon>Micrococcales</taxon>
        <taxon>Beutenbergiaceae</taxon>
        <taxon>Miniimonas</taxon>
    </lineage>
</organism>